<dbReference type="InterPro" id="IPR023296">
    <property type="entry name" value="Glyco_hydro_beta-prop_sf"/>
</dbReference>
<evidence type="ECO:0000313" key="2">
    <source>
        <dbReference type="EMBL" id="CAH9087281.1"/>
    </source>
</evidence>
<dbReference type="PANTHER" id="PTHR35279:SF1">
    <property type="entry name" value="ARABINANASE_LEVANSUCRASE_INVERTASE"/>
    <property type="match status" value="1"/>
</dbReference>
<feature type="region of interest" description="Disordered" evidence="1">
    <location>
        <begin position="59"/>
        <end position="91"/>
    </location>
</feature>
<gene>
    <name evidence="2" type="ORF">CEPIT_LOCUS10089</name>
</gene>
<dbReference type="PANTHER" id="PTHR35279">
    <property type="match status" value="1"/>
</dbReference>
<keyword evidence="3" id="KW-1185">Reference proteome</keyword>
<protein>
    <recommendedName>
        <fullName evidence="4">Arabinanase/levansucrase/invertase</fullName>
    </recommendedName>
</protein>
<dbReference type="Gene3D" id="2.115.10.20">
    <property type="entry name" value="Glycosyl hydrolase domain, family 43"/>
    <property type="match status" value="3"/>
</dbReference>
<reference evidence="2" key="1">
    <citation type="submission" date="2022-07" db="EMBL/GenBank/DDBJ databases">
        <authorList>
            <person name="Macas J."/>
            <person name="Novak P."/>
            <person name="Neumann P."/>
        </authorList>
    </citation>
    <scope>NUCLEOTIDE SEQUENCE</scope>
</reference>
<evidence type="ECO:0000256" key="1">
    <source>
        <dbReference type="SAM" id="MobiDB-lite"/>
    </source>
</evidence>
<dbReference type="EMBL" id="CAMAPF010000058">
    <property type="protein sequence ID" value="CAH9087281.1"/>
    <property type="molecule type" value="Genomic_DNA"/>
</dbReference>
<evidence type="ECO:0000313" key="3">
    <source>
        <dbReference type="Proteomes" id="UP001152523"/>
    </source>
</evidence>
<proteinExistence type="predicted"/>
<evidence type="ECO:0008006" key="4">
    <source>
        <dbReference type="Google" id="ProtNLM"/>
    </source>
</evidence>
<accession>A0AAV0D2W0</accession>
<dbReference type="SUPFAM" id="SSF75005">
    <property type="entry name" value="Arabinanase/levansucrase/invertase"/>
    <property type="match status" value="2"/>
</dbReference>
<organism evidence="2 3">
    <name type="scientific">Cuscuta epithymum</name>
    <dbReference type="NCBI Taxonomy" id="186058"/>
    <lineage>
        <taxon>Eukaryota</taxon>
        <taxon>Viridiplantae</taxon>
        <taxon>Streptophyta</taxon>
        <taxon>Embryophyta</taxon>
        <taxon>Tracheophyta</taxon>
        <taxon>Spermatophyta</taxon>
        <taxon>Magnoliopsida</taxon>
        <taxon>eudicotyledons</taxon>
        <taxon>Gunneridae</taxon>
        <taxon>Pentapetalae</taxon>
        <taxon>asterids</taxon>
        <taxon>lamiids</taxon>
        <taxon>Solanales</taxon>
        <taxon>Convolvulaceae</taxon>
        <taxon>Cuscuteae</taxon>
        <taxon>Cuscuta</taxon>
        <taxon>Cuscuta subgen. Cuscuta</taxon>
    </lineage>
</organism>
<sequence>MKVSTLASLSTTISIPNTPFLQKQKPIDFAKNKVGHFSISTTESKQNFPFLPRCSAKPHATDEGLLSVQPDSRSRPEGEPKPVTGNQIGFSPGPSISRGLVFDLGSASSWDGVEIGSPVVKRYLGDEEERWYLWYHGRSGKNPGSDSIGLAVSSNGAHWERGEGEVRSSGDVGMVMSCSEDWWGFDTESLMPSEVVIMSSNKVNRSNTAVYWLYYTGFSSQTVDFSAGNSLGFCLENPERAYLGNGNKSLTSGAKQGVMKSLPGLAISQDGRHWARIEGEHHSGALFDAGQEGDWDSLFIASPHVVYHGNGDLRMYYHSFDAENGCFAIGMARSRDGIKWVKQGRMIGEGGVGAFDELGVMNPNVVRNRKDGRYIMAYEGVGVDGRRSIGVAISPDGLKGWRRVVGCNPVLRRCEGGDGWDCEGVGSPCLVQMDGEDEVGQWRLYYRGVGRGGRTGIGMAVSNGRDFHNFQRWTGFHL</sequence>
<comment type="caution">
    <text evidence="2">The sequence shown here is derived from an EMBL/GenBank/DDBJ whole genome shotgun (WGS) entry which is preliminary data.</text>
</comment>
<name>A0AAV0D2W0_9ASTE</name>
<dbReference type="AlphaFoldDB" id="A0AAV0D2W0"/>
<dbReference type="Proteomes" id="UP001152523">
    <property type="component" value="Unassembled WGS sequence"/>
</dbReference>